<dbReference type="Pfam" id="PF15738">
    <property type="entry name" value="YafQ_toxin"/>
    <property type="match status" value="1"/>
</dbReference>
<keyword evidence="1" id="KW-1277">Toxin-antitoxin system</keyword>
<dbReference type="GO" id="GO:0006402">
    <property type="term" value="P:mRNA catabolic process"/>
    <property type="evidence" value="ECO:0007669"/>
    <property type="project" value="TreeGrafter"/>
</dbReference>
<dbReference type="SUPFAM" id="SSF143011">
    <property type="entry name" value="RelE-like"/>
    <property type="match status" value="1"/>
</dbReference>
<gene>
    <name evidence="3" type="ORF">A2917_03255</name>
</gene>
<dbReference type="GO" id="GO:0006415">
    <property type="term" value="P:translational termination"/>
    <property type="evidence" value="ECO:0007669"/>
    <property type="project" value="TreeGrafter"/>
</dbReference>
<dbReference type="PANTHER" id="PTHR40588">
    <property type="entry name" value="MRNA INTERFERASE TOXIN YAFQ"/>
    <property type="match status" value="1"/>
</dbReference>
<accession>A0A1F6XN68</accession>
<dbReference type="EMBL" id="MFVE01000005">
    <property type="protein sequence ID" value="OGI95542.1"/>
    <property type="molecule type" value="Genomic_DNA"/>
</dbReference>
<proteinExistence type="predicted"/>
<dbReference type="PIRSF" id="PIRSF006156">
    <property type="entry name" value="YafQ"/>
    <property type="match status" value="1"/>
</dbReference>
<evidence type="ECO:0000256" key="2">
    <source>
        <dbReference type="PIRSR" id="PIRSR006156-1"/>
    </source>
</evidence>
<sequence>MYHKHYTKRFQKSFKKVIRSGKIKREEVEFVINILASGDKLAPNYQDHPLHGRFDGFRECHVKGDLLLMYYIKNQELVLVLFDIGTHSELF</sequence>
<dbReference type="Gene3D" id="3.30.2310.20">
    <property type="entry name" value="RelE-like"/>
    <property type="match status" value="1"/>
</dbReference>
<protein>
    <recommendedName>
        <fullName evidence="5">Addiction module toxin RelE</fullName>
    </recommendedName>
</protein>
<dbReference type="AlphaFoldDB" id="A0A1F6XN68"/>
<dbReference type="Proteomes" id="UP000178104">
    <property type="component" value="Unassembled WGS sequence"/>
</dbReference>
<dbReference type="GO" id="GO:0004521">
    <property type="term" value="F:RNA endonuclease activity"/>
    <property type="evidence" value="ECO:0007669"/>
    <property type="project" value="TreeGrafter"/>
</dbReference>
<dbReference type="NCBIfam" id="TIGR02385">
    <property type="entry name" value="RelE_StbE"/>
    <property type="match status" value="1"/>
</dbReference>
<dbReference type="InterPro" id="IPR007712">
    <property type="entry name" value="RelE/ParE_toxin"/>
</dbReference>
<dbReference type="InterPro" id="IPR004386">
    <property type="entry name" value="Toxin_YafQ-like"/>
</dbReference>
<reference evidence="3 4" key="1">
    <citation type="journal article" date="2016" name="Nat. Commun.">
        <title>Thousands of microbial genomes shed light on interconnected biogeochemical processes in an aquifer system.</title>
        <authorList>
            <person name="Anantharaman K."/>
            <person name="Brown C.T."/>
            <person name="Hug L.A."/>
            <person name="Sharon I."/>
            <person name="Castelle C.J."/>
            <person name="Probst A.J."/>
            <person name="Thomas B.C."/>
            <person name="Singh A."/>
            <person name="Wilkins M.J."/>
            <person name="Karaoz U."/>
            <person name="Brodie E.L."/>
            <person name="Williams K.H."/>
            <person name="Hubbard S.S."/>
            <person name="Banfield J.F."/>
        </authorList>
    </citation>
    <scope>NUCLEOTIDE SEQUENCE [LARGE SCALE GENOMIC DNA]</scope>
</reference>
<evidence type="ECO:0008006" key="5">
    <source>
        <dbReference type="Google" id="ProtNLM"/>
    </source>
</evidence>
<organism evidence="3 4">
    <name type="scientific">Candidatus Nomurabacteria bacterium RIFCSPLOWO2_01_FULL_42_17</name>
    <dbReference type="NCBI Taxonomy" id="1801780"/>
    <lineage>
        <taxon>Bacteria</taxon>
        <taxon>Candidatus Nomuraibacteriota</taxon>
    </lineage>
</organism>
<dbReference type="InterPro" id="IPR035093">
    <property type="entry name" value="RelE/ParE_toxin_dom_sf"/>
</dbReference>
<feature type="active site" description="Proton donor" evidence="2">
    <location>
        <position position="87"/>
    </location>
</feature>
<dbReference type="PANTHER" id="PTHR40588:SF1">
    <property type="entry name" value="MRNA INTERFERASE TOXIN YAFQ"/>
    <property type="match status" value="1"/>
</dbReference>
<evidence type="ECO:0000313" key="3">
    <source>
        <dbReference type="EMBL" id="OGI95542.1"/>
    </source>
</evidence>
<comment type="caution">
    <text evidence="3">The sequence shown here is derived from an EMBL/GenBank/DDBJ whole genome shotgun (WGS) entry which is preliminary data.</text>
</comment>
<evidence type="ECO:0000313" key="4">
    <source>
        <dbReference type="Proteomes" id="UP000178104"/>
    </source>
</evidence>
<name>A0A1F6XN68_9BACT</name>
<evidence type="ECO:0000256" key="1">
    <source>
        <dbReference type="ARBA" id="ARBA00022649"/>
    </source>
</evidence>
<dbReference type="STRING" id="1801780.A2917_03255"/>